<dbReference type="EMBL" id="PDNB01000288">
    <property type="protein sequence ID" value="PGG96261.1"/>
    <property type="molecule type" value="Genomic_DNA"/>
</dbReference>
<dbReference type="Proteomes" id="UP000223968">
    <property type="component" value="Unassembled WGS sequence"/>
</dbReference>
<evidence type="ECO:0000313" key="2">
    <source>
        <dbReference type="EMBL" id="PGG96261.1"/>
    </source>
</evidence>
<keyword evidence="3" id="KW-1185">Reference proteome</keyword>
<comment type="caution">
    <text evidence="2">The sequence shown here is derived from an EMBL/GenBank/DDBJ whole genome shotgun (WGS) entry which is preliminary data.</text>
</comment>
<organism evidence="2 3">
    <name type="scientific">Helicocarpus griseus UAMH5409</name>
    <dbReference type="NCBI Taxonomy" id="1447875"/>
    <lineage>
        <taxon>Eukaryota</taxon>
        <taxon>Fungi</taxon>
        <taxon>Dikarya</taxon>
        <taxon>Ascomycota</taxon>
        <taxon>Pezizomycotina</taxon>
        <taxon>Eurotiomycetes</taxon>
        <taxon>Eurotiomycetidae</taxon>
        <taxon>Onygenales</taxon>
        <taxon>Ajellomycetaceae</taxon>
        <taxon>Helicocarpus</taxon>
    </lineage>
</organism>
<protein>
    <submittedName>
        <fullName evidence="2">Uncharacterized protein</fullName>
    </submittedName>
</protein>
<accession>A0A2B7WIB7</accession>
<name>A0A2B7WIB7_9EURO</name>
<feature type="compositionally biased region" description="Basic and acidic residues" evidence="1">
    <location>
        <begin position="24"/>
        <end position="36"/>
    </location>
</feature>
<evidence type="ECO:0000313" key="3">
    <source>
        <dbReference type="Proteomes" id="UP000223968"/>
    </source>
</evidence>
<evidence type="ECO:0000256" key="1">
    <source>
        <dbReference type="SAM" id="MobiDB-lite"/>
    </source>
</evidence>
<proteinExistence type="predicted"/>
<dbReference type="AlphaFoldDB" id="A0A2B7WIB7"/>
<feature type="region of interest" description="Disordered" evidence="1">
    <location>
        <begin position="19"/>
        <end position="45"/>
    </location>
</feature>
<reference evidence="2 3" key="1">
    <citation type="submission" date="2017-10" db="EMBL/GenBank/DDBJ databases">
        <title>Comparative genomics in systemic dimorphic fungi from Ajellomycetaceae.</title>
        <authorList>
            <person name="Munoz J.F."/>
            <person name="Mcewen J.G."/>
            <person name="Clay O.K."/>
            <person name="Cuomo C.A."/>
        </authorList>
    </citation>
    <scope>NUCLEOTIDE SEQUENCE [LARGE SCALE GENOMIC DNA]</scope>
    <source>
        <strain evidence="2 3">UAMH5409</strain>
    </source>
</reference>
<gene>
    <name evidence="2" type="ORF">AJ79_09661</name>
</gene>
<sequence length="67" mass="7337">MSAFSSKYISLSILSYGKGRRAARPTERDVDMHPGEEMTAEGGVAGRVEMQINSRQDTVSKPDHILA</sequence>